<dbReference type="SUPFAM" id="SSF53448">
    <property type="entry name" value="Nucleotide-diphospho-sugar transferases"/>
    <property type="match status" value="1"/>
</dbReference>
<dbReference type="PANTHER" id="PTHR43685:SF2">
    <property type="entry name" value="GLYCOSYLTRANSFERASE 2-LIKE DOMAIN-CONTAINING PROTEIN"/>
    <property type="match status" value="1"/>
</dbReference>
<protein>
    <recommendedName>
        <fullName evidence="1">Glycosyltransferase 2-like domain-containing protein</fullName>
    </recommendedName>
</protein>
<dbReference type="CDD" id="cd00761">
    <property type="entry name" value="Glyco_tranf_GTA_type"/>
    <property type="match status" value="1"/>
</dbReference>
<dbReference type="PaxDb" id="2903-EOD13296"/>
<sequence length="123" mass="13627">MLAHSVSVIITSCRGGCQLRDAVESVLVWQTLRVLELILVLDDLNCNTSEALAVLPRGDPRLRVVRTSNSSSALQVYALGQRQRMGVTANAGIDKVSPRAQWVAFLDDDDIWLPQKLQLYAKH</sequence>
<reference evidence="3" key="1">
    <citation type="journal article" date="2013" name="Nature">
        <title>Pan genome of the phytoplankton Emiliania underpins its global distribution.</title>
        <authorList>
            <person name="Read B.A."/>
            <person name="Kegel J."/>
            <person name="Klute M.J."/>
            <person name="Kuo A."/>
            <person name="Lefebvre S.C."/>
            <person name="Maumus F."/>
            <person name="Mayer C."/>
            <person name="Miller J."/>
            <person name="Monier A."/>
            <person name="Salamov A."/>
            <person name="Young J."/>
            <person name="Aguilar M."/>
            <person name="Claverie J.M."/>
            <person name="Frickenhaus S."/>
            <person name="Gonzalez K."/>
            <person name="Herman E.K."/>
            <person name="Lin Y.C."/>
            <person name="Napier J."/>
            <person name="Ogata H."/>
            <person name="Sarno A.F."/>
            <person name="Shmutz J."/>
            <person name="Schroeder D."/>
            <person name="de Vargas C."/>
            <person name="Verret F."/>
            <person name="von Dassow P."/>
            <person name="Valentin K."/>
            <person name="Van de Peer Y."/>
            <person name="Wheeler G."/>
            <person name="Dacks J.B."/>
            <person name="Delwiche C.F."/>
            <person name="Dyhrman S.T."/>
            <person name="Glockner G."/>
            <person name="John U."/>
            <person name="Richards T."/>
            <person name="Worden A.Z."/>
            <person name="Zhang X."/>
            <person name="Grigoriev I.V."/>
            <person name="Allen A.E."/>
            <person name="Bidle K."/>
            <person name="Borodovsky M."/>
            <person name="Bowler C."/>
            <person name="Brownlee C."/>
            <person name="Cock J.M."/>
            <person name="Elias M."/>
            <person name="Gladyshev V.N."/>
            <person name="Groth M."/>
            <person name="Guda C."/>
            <person name="Hadaegh A."/>
            <person name="Iglesias-Rodriguez M.D."/>
            <person name="Jenkins J."/>
            <person name="Jones B.M."/>
            <person name="Lawson T."/>
            <person name="Leese F."/>
            <person name="Lindquist E."/>
            <person name="Lobanov A."/>
            <person name="Lomsadze A."/>
            <person name="Malik S.B."/>
            <person name="Marsh M.E."/>
            <person name="Mackinder L."/>
            <person name="Mock T."/>
            <person name="Mueller-Roeber B."/>
            <person name="Pagarete A."/>
            <person name="Parker M."/>
            <person name="Probert I."/>
            <person name="Quesneville H."/>
            <person name="Raines C."/>
            <person name="Rensing S.A."/>
            <person name="Riano-Pachon D.M."/>
            <person name="Richier S."/>
            <person name="Rokitta S."/>
            <person name="Shiraiwa Y."/>
            <person name="Soanes D.M."/>
            <person name="van der Giezen M."/>
            <person name="Wahlund T.M."/>
            <person name="Williams B."/>
            <person name="Wilson W."/>
            <person name="Wolfe G."/>
            <person name="Wurch L.L."/>
        </authorList>
    </citation>
    <scope>NUCLEOTIDE SEQUENCE</scope>
</reference>
<proteinExistence type="predicted"/>
<feature type="domain" description="Glycosyltransferase 2-like" evidence="1">
    <location>
        <begin position="7"/>
        <end position="119"/>
    </location>
</feature>
<keyword evidence="3" id="KW-1185">Reference proteome</keyword>
<dbReference type="KEGG" id="ehx:EMIHUDRAFT_256892"/>
<dbReference type="Gene3D" id="3.90.550.10">
    <property type="entry name" value="Spore Coat Polysaccharide Biosynthesis Protein SpsA, Chain A"/>
    <property type="match status" value="1"/>
</dbReference>
<dbReference type="GeneID" id="17259447"/>
<name>A0A0D3IPW1_EMIH1</name>
<dbReference type="InterPro" id="IPR050834">
    <property type="entry name" value="Glycosyltransf_2"/>
</dbReference>
<dbReference type="Proteomes" id="UP000013827">
    <property type="component" value="Unassembled WGS sequence"/>
</dbReference>
<dbReference type="RefSeq" id="XP_005765725.1">
    <property type="nucleotide sequence ID" value="XM_005765668.1"/>
</dbReference>
<evidence type="ECO:0000259" key="1">
    <source>
        <dbReference type="Pfam" id="PF00535"/>
    </source>
</evidence>
<dbReference type="Pfam" id="PF00535">
    <property type="entry name" value="Glycos_transf_2"/>
    <property type="match status" value="1"/>
</dbReference>
<dbReference type="InterPro" id="IPR029044">
    <property type="entry name" value="Nucleotide-diphossugar_trans"/>
</dbReference>
<organism evidence="2 3">
    <name type="scientific">Emiliania huxleyi (strain CCMP1516)</name>
    <dbReference type="NCBI Taxonomy" id="280463"/>
    <lineage>
        <taxon>Eukaryota</taxon>
        <taxon>Haptista</taxon>
        <taxon>Haptophyta</taxon>
        <taxon>Prymnesiophyceae</taxon>
        <taxon>Isochrysidales</taxon>
        <taxon>Noelaerhabdaceae</taxon>
        <taxon>Emiliania</taxon>
    </lineage>
</organism>
<dbReference type="HOGENOM" id="CLU_2019559_0_0_1"/>
<reference evidence="2" key="2">
    <citation type="submission" date="2024-10" db="UniProtKB">
        <authorList>
            <consortium name="EnsemblProtists"/>
        </authorList>
    </citation>
    <scope>IDENTIFICATION</scope>
</reference>
<dbReference type="AlphaFoldDB" id="A0A0D3IPW1"/>
<accession>A0A0D3IPW1</accession>
<dbReference type="PANTHER" id="PTHR43685">
    <property type="entry name" value="GLYCOSYLTRANSFERASE"/>
    <property type="match status" value="1"/>
</dbReference>
<dbReference type="EnsemblProtists" id="EOD13296">
    <property type="protein sequence ID" value="EOD13296"/>
    <property type="gene ID" value="EMIHUDRAFT_256892"/>
</dbReference>
<evidence type="ECO:0000313" key="3">
    <source>
        <dbReference type="Proteomes" id="UP000013827"/>
    </source>
</evidence>
<evidence type="ECO:0000313" key="2">
    <source>
        <dbReference type="EnsemblProtists" id="EOD13296"/>
    </source>
</evidence>
<dbReference type="InterPro" id="IPR001173">
    <property type="entry name" value="Glyco_trans_2-like"/>
</dbReference>